<sequence>MITHATSPLPSEEEALSIPAYAVAASSPIMGSKGPFLRIVLCGNTDCHHRPARSLPGGWNPRVPPVDKHMDGELGPVASWHWILKGHDVLIPSFPVSSRSSVTGTYPAQTSAPPYLTQGEEF</sequence>
<evidence type="ECO:0000313" key="2">
    <source>
        <dbReference type="EMBL" id="KAF3811807.1"/>
    </source>
</evidence>
<dbReference type="EMBL" id="WVTB01000006">
    <property type="protein sequence ID" value="KAF3811807.1"/>
    <property type="molecule type" value="Genomic_DNA"/>
</dbReference>
<accession>A0A8H4CXH8</accession>
<dbReference type="GeneID" id="69021672"/>
<dbReference type="AlphaFoldDB" id="A0A8H4CXH8"/>
<feature type="compositionally biased region" description="Polar residues" evidence="1">
    <location>
        <begin position="101"/>
        <end position="112"/>
    </location>
</feature>
<evidence type="ECO:0000313" key="3">
    <source>
        <dbReference type="Proteomes" id="UP000613401"/>
    </source>
</evidence>
<comment type="caution">
    <text evidence="2">The sequence shown here is derived from an EMBL/GenBank/DDBJ whole genome shotgun (WGS) entry which is preliminary data.</text>
</comment>
<keyword evidence="3" id="KW-1185">Reference proteome</keyword>
<protein>
    <submittedName>
        <fullName evidence="2">Uncharacterized protein</fullName>
    </submittedName>
</protein>
<reference evidence="2" key="2">
    <citation type="submission" date="2020-03" db="EMBL/GenBank/DDBJ databases">
        <authorList>
            <person name="Fu F.-F."/>
            <person name="Chen J."/>
        </authorList>
    </citation>
    <scope>NUCLEOTIDE SEQUENCE</scope>
    <source>
        <strain evidence="2">Lc1</strain>
    </source>
</reference>
<feature type="region of interest" description="Disordered" evidence="1">
    <location>
        <begin position="101"/>
        <end position="122"/>
    </location>
</feature>
<reference evidence="2" key="1">
    <citation type="journal article" date="2020" name="Phytopathology">
        <title>Genome sequence and comparative analysis of Colletotrichum gloeosporioides isolated from Liriodendron leaves.</title>
        <authorList>
            <person name="Fu F.F."/>
            <person name="Hao Z."/>
            <person name="Wang P."/>
            <person name="Lu Y."/>
            <person name="Xue L.J."/>
            <person name="Wei G."/>
            <person name="Tian Y."/>
            <person name="Baishi H."/>
            <person name="Xu H."/>
            <person name="Shi J."/>
            <person name="Cheng T."/>
            <person name="Wang G."/>
            <person name="Yi Y."/>
            <person name="Chen J."/>
        </authorList>
    </citation>
    <scope>NUCLEOTIDE SEQUENCE</scope>
    <source>
        <strain evidence="2">Lc1</strain>
    </source>
</reference>
<proteinExistence type="predicted"/>
<evidence type="ECO:0000256" key="1">
    <source>
        <dbReference type="SAM" id="MobiDB-lite"/>
    </source>
</evidence>
<name>A0A8H4CXH8_COLGL</name>
<gene>
    <name evidence="2" type="ORF">GCG54_00014562</name>
</gene>
<dbReference type="Proteomes" id="UP000613401">
    <property type="component" value="Unassembled WGS sequence"/>
</dbReference>
<dbReference type="RefSeq" id="XP_045270966.1">
    <property type="nucleotide sequence ID" value="XM_045414388.1"/>
</dbReference>
<organism evidence="2 3">
    <name type="scientific">Colletotrichum gloeosporioides</name>
    <name type="common">Anthracnose fungus</name>
    <name type="synonym">Glomerella cingulata</name>
    <dbReference type="NCBI Taxonomy" id="474922"/>
    <lineage>
        <taxon>Eukaryota</taxon>
        <taxon>Fungi</taxon>
        <taxon>Dikarya</taxon>
        <taxon>Ascomycota</taxon>
        <taxon>Pezizomycotina</taxon>
        <taxon>Sordariomycetes</taxon>
        <taxon>Hypocreomycetidae</taxon>
        <taxon>Glomerellales</taxon>
        <taxon>Glomerellaceae</taxon>
        <taxon>Colletotrichum</taxon>
        <taxon>Colletotrichum gloeosporioides species complex</taxon>
    </lineage>
</organism>